<reference evidence="5" key="1">
    <citation type="journal article" date="2014" name="Int. J. Syst. Evol. Microbiol.">
        <title>Complete genome sequence of Corynebacterium casei LMG S-19264T (=DSM 44701T), isolated from a smear-ripened cheese.</title>
        <authorList>
            <consortium name="US DOE Joint Genome Institute (JGI-PGF)"/>
            <person name="Walter F."/>
            <person name="Albersmeier A."/>
            <person name="Kalinowski J."/>
            <person name="Ruckert C."/>
        </authorList>
    </citation>
    <scope>NUCLEOTIDE SEQUENCE</scope>
    <source>
        <strain evidence="5">JCM 13064</strain>
    </source>
</reference>
<dbReference type="GO" id="GO:0003678">
    <property type="term" value="F:DNA helicase activity"/>
    <property type="evidence" value="ECO:0007669"/>
    <property type="project" value="InterPro"/>
</dbReference>
<keyword evidence="1" id="KW-0235">DNA replication</keyword>
<dbReference type="EMBL" id="BMNT01000012">
    <property type="protein sequence ID" value="GGK82091.1"/>
    <property type="molecule type" value="Genomic_DNA"/>
</dbReference>
<dbReference type="InterPro" id="IPR016136">
    <property type="entry name" value="DNA_helicase_N/primase_C"/>
</dbReference>
<dbReference type="GO" id="GO:0003677">
    <property type="term" value="F:DNA binding"/>
    <property type="evidence" value="ECO:0007669"/>
    <property type="project" value="UniProtKB-KW"/>
</dbReference>
<feature type="domain" description="DNA helicase DnaB-like N-terminal" evidence="4">
    <location>
        <begin position="168"/>
        <end position="228"/>
    </location>
</feature>
<dbReference type="Proteomes" id="UP000645217">
    <property type="component" value="Unassembled WGS sequence"/>
</dbReference>
<feature type="compositionally biased region" description="Polar residues" evidence="3">
    <location>
        <begin position="281"/>
        <end position="299"/>
    </location>
</feature>
<dbReference type="SUPFAM" id="SSF48024">
    <property type="entry name" value="N-terminal domain of DnaB helicase"/>
    <property type="match status" value="2"/>
</dbReference>
<keyword evidence="6" id="KW-1185">Reference proteome</keyword>
<feature type="region of interest" description="Disordered" evidence="3">
    <location>
        <begin position="280"/>
        <end position="337"/>
    </location>
</feature>
<evidence type="ECO:0000256" key="1">
    <source>
        <dbReference type="ARBA" id="ARBA00022705"/>
    </source>
</evidence>
<dbReference type="Gene3D" id="1.10.860.10">
    <property type="entry name" value="DNAb Helicase, Chain A"/>
    <property type="match status" value="2"/>
</dbReference>
<evidence type="ECO:0000259" key="4">
    <source>
        <dbReference type="Pfam" id="PF00772"/>
    </source>
</evidence>
<dbReference type="Pfam" id="PF00772">
    <property type="entry name" value="DnaB"/>
    <property type="match status" value="2"/>
</dbReference>
<dbReference type="GO" id="GO:0005524">
    <property type="term" value="F:ATP binding"/>
    <property type="evidence" value="ECO:0007669"/>
    <property type="project" value="InterPro"/>
</dbReference>
<dbReference type="PANTHER" id="PTHR30153:SF2">
    <property type="entry name" value="REPLICATIVE DNA HELICASE"/>
    <property type="match status" value="1"/>
</dbReference>
<dbReference type="GO" id="GO:0006260">
    <property type="term" value="P:DNA replication"/>
    <property type="evidence" value="ECO:0007669"/>
    <property type="project" value="UniProtKB-KW"/>
</dbReference>
<evidence type="ECO:0000313" key="6">
    <source>
        <dbReference type="Proteomes" id="UP000645217"/>
    </source>
</evidence>
<evidence type="ECO:0000256" key="2">
    <source>
        <dbReference type="ARBA" id="ARBA00023125"/>
    </source>
</evidence>
<dbReference type="InterPro" id="IPR036185">
    <property type="entry name" value="DNA_heli_DnaB-like_N_sf"/>
</dbReference>
<sequence length="337" mass="36860">MPDLVHRTEEALIGALIYDPSLVNDVPYLLPRHFHRLDHQAVFAAFLDVHANEPAIWGAALADRIIEHANVPGIDATRLATLALSGPDVSSIAVYGRMIQEASLHRELLGHADRLAEAAGPTRGLDTERDHMALLSQALRSNAVRFDIETDAALPAQAVRQDLRILREEALLADLIQHPEHLRGVAAWLDPEVFTSTDRRDIYEAIVAVDRYGEPVQELTLAWELARARSAAPPATHETSIRPDAPPAASGYVARLARTAVESGIAVEIGRDLLADHTRAEFTTGTSQRTTNTEVTMSEHTTREALQREHGLSRAPAGPHLAPPHRTLGLDGPELRQ</sequence>
<feature type="domain" description="DNA helicase DnaB-like N-terminal" evidence="4">
    <location>
        <begin position="8"/>
        <end position="101"/>
    </location>
</feature>
<dbReference type="GO" id="GO:0005829">
    <property type="term" value="C:cytosol"/>
    <property type="evidence" value="ECO:0007669"/>
    <property type="project" value="TreeGrafter"/>
</dbReference>
<protein>
    <recommendedName>
        <fullName evidence="4">DNA helicase DnaB-like N-terminal domain-containing protein</fullName>
    </recommendedName>
</protein>
<proteinExistence type="predicted"/>
<dbReference type="RefSeq" id="WP_189163233.1">
    <property type="nucleotide sequence ID" value="NZ_BMNT01000012.1"/>
</dbReference>
<reference evidence="5" key="2">
    <citation type="submission" date="2020-09" db="EMBL/GenBank/DDBJ databases">
        <authorList>
            <person name="Sun Q."/>
            <person name="Ohkuma M."/>
        </authorList>
    </citation>
    <scope>NUCLEOTIDE SEQUENCE</scope>
    <source>
        <strain evidence="5">JCM 13064</strain>
    </source>
</reference>
<comment type="caution">
    <text evidence="5">The sequence shown here is derived from an EMBL/GenBank/DDBJ whole genome shotgun (WGS) entry which is preliminary data.</text>
</comment>
<dbReference type="InterPro" id="IPR007693">
    <property type="entry name" value="DNA_helicase_DnaB-like_N"/>
</dbReference>
<gene>
    <name evidence="5" type="ORF">GCM10007964_25970</name>
</gene>
<dbReference type="PANTHER" id="PTHR30153">
    <property type="entry name" value="REPLICATIVE DNA HELICASE DNAB"/>
    <property type="match status" value="1"/>
</dbReference>
<evidence type="ECO:0000256" key="3">
    <source>
        <dbReference type="SAM" id="MobiDB-lite"/>
    </source>
</evidence>
<feature type="compositionally biased region" description="Basic and acidic residues" evidence="3">
    <location>
        <begin position="300"/>
        <end position="312"/>
    </location>
</feature>
<organism evidence="5 6">
    <name type="scientific">Sphaerisporangium melleum</name>
    <dbReference type="NCBI Taxonomy" id="321316"/>
    <lineage>
        <taxon>Bacteria</taxon>
        <taxon>Bacillati</taxon>
        <taxon>Actinomycetota</taxon>
        <taxon>Actinomycetes</taxon>
        <taxon>Streptosporangiales</taxon>
        <taxon>Streptosporangiaceae</taxon>
        <taxon>Sphaerisporangium</taxon>
    </lineage>
</organism>
<accession>A0A917R0V9</accession>
<keyword evidence="2" id="KW-0238">DNA-binding</keyword>
<dbReference type="AlphaFoldDB" id="A0A917R0V9"/>
<name>A0A917R0V9_9ACTN</name>
<evidence type="ECO:0000313" key="5">
    <source>
        <dbReference type="EMBL" id="GGK82091.1"/>
    </source>
</evidence>